<reference evidence="2 3" key="1">
    <citation type="submission" date="2019-03" db="EMBL/GenBank/DDBJ databases">
        <title>Genomic Encyclopedia of Type Strains, Phase IV (KMG-IV): sequencing the most valuable type-strain genomes for metagenomic binning, comparative biology and taxonomic classification.</title>
        <authorList>
            <person name="Goeker M."/>
        </authorList>
    </citation>
    <scope>NUCLEOTIDE SEQUENCE [LARGE SCALE GENOMIC DNA]</scope>
    <source>
        <strain evidence="2 3">DSM 18792</strain>
    </source>
</reference>
<keyword evidence="3" id="KW-1185">Reference proteome</keyword>
<dbReference type="InterPro" id="IPR000601">
    <property type="entry name" value="PKD_dom"/>
</dbReference>
<proteinExistence type="predicted"/>
<accession>A0A4R1RAY6</accession>
<feature type="domain" description="PKD" evidence="1">
    <location>
        <begin position="232"/>
        <end position="281"/>
    </location>
</feature>
<evidence type="ECO:0000259" key="1">
    <source>
        <dbReference type="PROSITE" id="PS50093"/>
    </source>
</evidence>
<dbReference type="PROSITE" id="PS51257">
    <property type="entry name" value="PROKAR_LIPOPROTEIN"/>
    <property type="match status" value="1"/>
</dbReference>
<dbReference type="CDD" id="cd00146">
    <property type="entry name" value="PKD"/>
    <property type="match status" value="3"/>
</dbReference>
<sequence length="467" mass="50704">MNYKLIKKFNGSVFMLSIMFLGLISCYDSGYEEFVPPTGNVNNIQPNTLFTTSLKAGDNLSVVFRSYSTDATSYLWDFGDGNTSTEANPNYKYEVGGEYTVTLKTTSADGLVAEASAIVAPIFVGFNFTTEDSEVIFENLTNGAKKLVWDFGDGNTVEWNAEDTQNNPDFSPVHIYATADTFKVTLTATNYLDIETSVTKSIEGLVLSTVPDFTFSVSTLKVDFTDASLLAVSHSWDFGDGTSSTELNPTHTYAVKGIYDVKLTTTNDAGVSKSVTKAVPVGGVEASFKAIVLNGTADTSDISDWNMIGTWTNSALDGWLSANTGDSNQQPGSTSDGSYVDGVKTRGLKLYSPGRRLYQVVTVEVGVEYTFTIDSRSEAEGINTDVFILNTEITSETSILDNADAYFEITNDFNTSKGSASENTFTTNTFTFKPSTNQIVIYVRSPNAVDSNTEVFFDNIDIITPGF</sequence>
<protein>
    <submittedName>
        <fullName evidence="2">PKD domain-containing protein</fullName>
    </submittedName>
</protein>
<dbReference type="Pfam" id="PF18911">
    <property type="entry name" value="PKD_4"/>
    <property type="match status" value="2"/>
</dbReference>
<evidence type="ECO:0000313" key="2">
    <source>
        <dbReference type="EMBL" id="TCL62829.1"/>
    </source>
</evidence>
<dbReference type="SUPFAM" id="SSF49299">
    <property type="entry name" value="PKD domain"/>
    <property type="match status" value="2"/>
</dbReference>
<dbReference type="Pfam" id="PF00801">
    <property type="entry name" value="PKD"/>
    <property type="match status" value="1"/>
</dbReference>
<gene>
    <name evidence="2" type="ORF">EV196_11125</name>
</gene>
<feature type="domain" description="PKD" evidence="1">
    <location>
        <begin position="68"/>
        <end position="119"/>
    </location>
</feature>
<dbReference type="SMART" id="SM00089">
    <property type="entry name" value="PKD"/>
    <property type="match status" value="3"/>
</dbReference>
<dbReference type="InterPro" id="IPR013783">
    <property type="entry name" value="Ig-like_fold"/>
</dbReference>
<evidence type="ECO:0000313" key="3">
    <source>
        <dbReference type="Proteomes" id="UP000295455"/>
    </source>
</evidence>
<comment type="caution">
    <text evidence="2">The sequence shown here is derived from an EMBL/GenBank/DDBJ whole genome shotgun (WGS) entry which is preliminary data.</text>
</comment>
<dbReference type="InterPro" id="IPR022409">
    <property type="entry name" value="PKD/Chitinase_dom"/>
</dbReference>
<dbReference type="PROSITE" id="PS50093">
    <property type="entry name" value="PKD"/>
    <property type="match status" value="3"/>
</dbReference>
<dbReference type="AlphaFoldDB" id="A0A4R1RAY6"/>
<dbReference type="RefSeq" id="WP_132219262.1">
    <property type="nucleotide sequence ID" value="NZ_OX156936.1"/>
</dbReference>
<organism evidence="2 3">
    <name type="scientific">Mariniflexile fucanivorans</name>
    <dbReference type="NCBI Taxonomy" id="264023"/>
    <lineage>
        <taxon>Bacteria</taxon>
        <taxon>Pseudomonadati</taxon>
        <taxon>Bacteroidota</taxon>
        <taxon>Flavobacteriia</taxon>
        <taxon>Flavobacteriales</taxon>
        <taxon>Flavobacteriaceae</taxon>
        <taxon>Mariniflexile</taxon>
    </lineage>
</organism>
<dbReference type="Proteomes" id="UP000295455">
    <property type="component" value="Unassembled WGS sequence"/>
</dbReference>
<feature type="domain" description="PKD" evidence="1">
    <location>
        <begin position="149"/>
        <end position="202"/>
    </location>
</feature>
<dbReference type="OrthoDB" id="1491481at2"/>
<dbReference type="InterPro" id="IPR035986">
    <property type="entry name" value="PKD_dom_sf"/>
</dbReference>
<dbReference type="Gene3D" id="2.60.40.10">
    <property type="entry name" value="Immunoglobulins"/>
    <property type="match status" value="3"/>
</dbReference>
<dbReference type="EMBL" id="SLUP01000011">
    <property type="protein sequence ID" value="TCL62829.1"/>
    <property type="molecule type" value="Genomic_DNA"/>
</dbReference>
<name>A0A4R1RAY6_9FLAO</name>